<dbReference type="Pfam" id="PF04542">
    <property type="entry name" value="Sigma70_r2"/>
    <property type="match status" value="1"/>
</dbReference>
<evidence type="ECO:0000256" key="2">
    <source>
        <dbReference type="ARBA" id="ARBA00023015"/>
    </source>
</evidence>
<dbReference type="SUPFAM" id="SSF88659">
    <property type="entry name" value="Sigma3 and sigma4 domains of RNA polymerase sigma factors"/>
    <property type="match status" value="1"/>
</dbReference>
<organism evidence="7 8">
    <name type="scientific">Pedobacter nutrimenti</name>
    <dbReference type="NCBI Taxonomy" id="1241337"/>
    <lineage>
        <taxon>Bacteria</taxon>
        <taxon>Pseudomonadati</taxon>
        <taxon>Bacteroidota</taxon>
        <taxon>Sphingobacteriia</taxon>
        <taxon>Sphingobacteriales</taxon>
        <taxon>Sphingobacteriaceae</taxon>
        <taxon>Pedobacter</taxon>
    </lineage>
</organism>
<sequence length="224" mass="26234">MSSYTRLGVYKFRNQSSGKAIIKLQKDRPSCVEKKNILFRDIIKGLKARDQRIQEPIYKYYWGYLMGVAVRYIQDRDVAREVVNDGFVKAFKHMYDFKHNGILEDFEKTFKAWLARITVRTALDLIRTNKSQLSFVENYEGIEIDNVQVSDALHVEDIMKLLFHLPDLHRTVFNMYEIEGFSHEEISSSLEIPESSSRTYLSRAKQKLRELYLKNHSLANGNPG</sequence>
<comment type="similarity">
    <text evidence="1">Belongs to the sigma-70 factor family. ECF subfamily.</text>
</comment>
<protein>
    <submittedName>
        <fullName evidence="7">RNA polymerase sigma-70 factor (ECF subfamily)</fullName>
    </submittedName>
</protein>
<comment type="caution">
    <text evidence="7">The sequence shown here is derived from an EMBL/GenBank/DDBJ whole genome shotgun (WGS) entry which is preliminary data.</text>
</comment>
<evidence type="ECO:0000313" key="8">
    <source>
        <dbReference type="Proteomes" id="UP000248198"/>
    </source>
</evidence>
<dbReference type="InterPro" id="IPR007627">
    <property type="entry name" value="RNA_pol_sigma70_r2"/>
</dbReference>
<keyword evidence="2" id="KW-0805">Transcription regulation</keyword>
<keyword evidence="4" id="KW-0804">Transcription</keyword>
<dbReference type="InterPro" id="IPR013325">
    <property type="entry name" value="RNA_pol_sigma_r2"/>
</dbReference>
<dbReference type="GO" id="GO:0003677">
    <property type="term" value="F:DNA binding"/>
    <property type="evidence" value="ECO:0007669"/>
    <property type="project" value="InterPro"/>
</dbReference>
<keyword evidence="8" id="KW-1185">Reference proteome</keyword>
<proteinExistence type="inferred from homology"/>
<dbReference type="SUPFAM" id="SSF88946">
    <property type="entry name" value="Sigma2 domain of RNA polymerase sigma factors"/>
    <property type="match status" value="1"/>
</dbReference>
<feature type="domain" description="RNA polymerase sigma-70 region 2" evidence="5">
    <location>
        <begin position="58"/>
        <end position="130"/>
    </location>
</feature>
<feature type="domain" description="RNA polymerase sigma factor 70 region 4 type 2" evidence="6">
    <location>
        <begin position="157"/>
        <end position="208"/>
    </location>
</feature>
<evidence type="ECO:0000259" key="5">
    <source>
        <dbReference type="Pfam" id="PF04542"/>
    </source>
</evidence>
<dbReference type="EMBL" id="QKLU01000001">
    <property type="protein sequence ID" value="PYF77257.1"/>
    <property type="molecule type" value="Genomic_DNA"/>
</dbReference>
<reference evidence="7 8" key="1">
    <citation type="submission" date="2018-06" db="EMBL/GenBank/DDBJ databases">
        <title>Genomic Encyclopedia of Archaeal and Bacterial Type Strains, Phase II (KMG-II): from individual species to whole genera.</title>
        <authorList>
            <person name="Goeker M."/>
        </authorList>
    </citation>
    <scope>NUCLEOTIDE SEQUENCE [LARGE SCALE GENOMIC DNA]</scope>
    <source>
        <strain evidence="7 8">DSM 27372</strain>
    </source>
</reference>
<evidence type="ECO:0000256" key="1">
    <source>
        <dbReference type="ARBA" id="ARBA00010641"/>
    </source>
</evidence>
<dbReference type="PANTHER" id="PTHR43133">
    <property type="entry name" value="RNA POLYMERASE ECF-TYPE SIGMA FACTO"/>
    <property type="match status" value="1"/>
</dbReference>
<dbReference type="InterPro" id="IPR039425">
    <property type="entry name" value="RNA_pol_sigma-70-like"/>
</dbReference>
<accession>A0A318UP71</accession>
<evidence type="ECO:0000259" key="6">
    <source>
        <dbReference type="Pfam" id="PF08281"/>
    </source>
</evidence>
<gene>
    <name evidence="7" type="ORF">B0O44_101738</name>
</gene>
<dbReference type="InterPro" id="IPR036388">
    <property type="entry name" value="WH-like_DNA-bd_sf"/>
</dbReference>
<dbReference type="Proteomes" id="UP000248198">
    <property type="component" value="Unassembled WGS sequence"/>
</dbReference>
<dbReference type="CDD" id="cd06171">
    <property type="entry name" value="Sigma70_r4"/>
    <property type="match status" value="1"/>
</dbReference>
<dbReference type="InterPro" id="IPR014284">
    <property type="entry name" value="RNA_pol_sigma-70_dom"/>
</dbReference>
<dbReference type="Gene3D" id="1.10.10.10">
    <property type="entry name" value="Winged helix-like DNA-binding domain superfamily/Winged helix DNA-binding domain"/>
    <property type="match status" value="1"/>
</dbReference>
<dbReference type="NCBIfam" id="TIGR02937">
    <property type="entry name" value="sigma70-ECF"/>
    <property type="match status" value="1"/>
</dbReference>
<evidence type="ECO:0000256" key="4">
    <source>
        <dbReference type="ARBA" id="ARBA00023163"/>
    </source>
</evidence>
<dbReference type="GO" id="GO:0016987">
    <property type="term" value="F:sigma factor activity"/>
    <property type="evidence" value="ECO:0007669"/>
    <property type="project" value="UniProtKB-KW"/>
</dbReference>
<dbReference type="Pfam" id="PF08281">
    <property type="entry name" value="Sigma70_r4_2"/>
    <property type="match status" value="1"/>
</dbReference>
<dbReference type="GO" id="GO:0006352">
    <property type="term" value="P:DNA-templated transcription initiation"/>
    <property type="evidence" value="ECO:0007669"/>
    <property type="project" value="InterPro"/>
</dbReference>
<evidence type="ECO:0000256" key="3">
    <source>
        <dbReference type="ARBA" id="ARBA00023082"/>
    </source>
</evidence>
<keyword evidence="3" id="KW-0731">Sigma factor</keyword>
<dbReference type="PANTHER" id="PTHR43133:SF46">
    <property type="entry name" value="RNA POLYMERASE SIGMA-70 FACTOR ECF SUBFAMILY"/>
    <property type="match status" value="1"/>
</dbReference>
<dbReference type="AlphaFoldDB" id="A0A318UP71"/>
<dbReference type="InterPro" id="IPR013324">
    <property type="entry name" value="RNA_pol_sigma_r3/r4-like"/>
</dbReference>
<dbReference type="InterPro" id="IPR013249">
    <property type="entry name" value="RNA_pol_sigma70_r4_t2"/>
</dbReference>
<name>A0A318UP71_9SPHI</name>
<evidence type="ECO:0000313" key="7">
    <source>
        <dbReference type="EMBL" id="PYF77257.1"/>
    </source>
</evidence>
<dbReference type="Gene3D" id="1.10.1740.10">
    <property type="match status" value="1"/>
</dbReference>